<protein>
    <recommendedName>
        <fullName evidence="3">GCF C-terminal domain-containing protein</fullName>
    </recommendedName>
</protein>
<dbReference type="Bgee" id="ENSORLG00000022067">
    <property type="expression patterns" value="Expressed in sexually immature organism and 4 other cell types or tissues"/>
</dbReference>
<dbReference type="Proteomes" id="UP000001038">
    <property type="component" value="Chromosome 22"/>
</dbReference>
<reference evidence="1" key="3">
    <citation type="submission" date="2025-09" db="UniProtKB">
        <authorList>
            <consortium name="Ensembl"/>
        </authorList>
    </citation>
    <scope>IDENTIFICATION</scope>
    <source>
        <strain evidence="1">Hd-rR</strain>
    </source>
</reference>
<evidence type="ECO:0000313" key="1">
    <source>
        <dbReference type="Ensembl" id="ENSORLP00000036344.1"/>
    </source>
</evidence>
<sequence>MVFQWFHSTAYMMDDEVGSLVEKLKPQFVTKWLKTVCEVRFDVMVMCLLPKPVEFARVGGYWDKSCSTVTQLKEGLNRILCLIPYNVISQPLWECFIPEWLEAIRTEVPDSQLKEFREVLRYFRHLFQRIKTANETINFRSHKNTWIFGQNV</sequence>
<dbReference type="InterPro" id="IPR024855">
    <property type="entry name" value="UNC79"/>
</dbReference>
<reference evidence="1 2" key="1">
    <citation type="journal article" date="2007" name="Nature">
        <title>The medaka draft genome and insights into vertebrate genome evolution.</title>
        <authorList>
            <person name="Kasahara M."/>
            <person name="Naruse K."/>
            <person name="Sasaki S."/>
            <person name="Nakatani Y."/>
            <person name="Qu W."/>
            <person name="Ahsan B."/>
            <person name="Yamada T."/>
            <person name="Nagayasu Y."/>
            <person name="Doi K."/>
            <person name="Kasai Y."/>
            <person name="Jindo T."/>
            <person name="Kobayashi D."/>
            <person name="Shimada A."/>
            <person name="Toyoda A."/>
            <person name="Kuroki Y."/>
            <person name="Fujiyama A."/>
            <person name="Sasaki T."/>
            <person name="Shimizu A."/>
            <person name="Asakawa S."/>
            <person name="Shimizu N."/>
            <person name="Hashimoto S."/>
            <person name="Yang J."/>
            <person name="Lee Y."/>
            <person name="Matsushima K."/>
            <person name="Sugano S."/>
            <person name="Sakaizumi M."/>
            <person name="Narita T."/>
            <person name="Ohishi K."/>
            <person name="Haga S."/>
            <person name="Ohta F."/>
            <person name="Nomoto H."/>
            <person name="Nogata K."/>
            <person name="Morishita T."/>
            <person name="Endo T."/>
            <person name="Shin-I T."/>
            <person name="Takeda H."/>
            <person name="Morishita S."/>
            <person name="Kohara Y."/>
        </authorList>
    </citation>
    <scope>NUCLEOTIDE SEQUENCE [LARGE SCALE GENOMIC DNA]</scope>
    <source>
        <strain evidence="1 2">Hd-rR</strain>
    </source>
</reference>
<dbReference type="PANTHER" id="PTHR21696:SF2">
    <property type="entry name" value="PROTEIN UNC-79 HOMOLOG"/>
    <property type="match status" value="1"/>
</dbReference>
<dbReference type="STRING" id="8090.ENSORLP00000036344"/>
<evidence type="ECO:0000313" key="2">
    <source>
        <dbReference type="Proteomes" id="UP000001038"/>
    </source>
</evidence>
<evidence type="ECO:0008006" key="3">
    <source>
        <dbReference type="Google" id="ProtNLM"/>
    </source>
</evidence>
<name>A0A3B3HWY2_ORYLA</name>
<accession>A0A3B3HWY2</accession>
<dbReference type="PANTHER" id="PTHR21696">
    <property type="entry name" value="PROTEIN UNC-79 HOMOLOG"/>
    <property type="match status" value="1"/>
</dbReference>
<dbReference type="InParanoid" id="A0A3B3HWY2"/>
<dbReference type="Ensembl" id="ENSORLT00000040797.1">
    <property type="protein sequence ID" value="ENSORLP00000036344.1"/>
    <property type="gene ID" value="ENSORLG00000022067.1"/>
</dbReference>
<organism evidence="1 2">
    <name type="scientific">Oryzias latipes</name>
    <name type="common">Japanese rice fish</name>
    <name type="synonym">Japanese killifish</name>
    <dbReference type="NCBI Taxonomy" id="8090"/>
    <lineage>
        <taxon>Eukaryota</taxon>
        <taxon>Metazoa</taxon>
        <taxon>Chordata</taxon>
        <taxon>Craniata</taxon>
        <taxon>Vertebrata</taxon>
        <taxon>Euteleostomi</taxon>
        <taxon>Actinopterygii</taxon>
        <taxon>Neopterygii</taxon>
        <taxon>Teleostei</taxon>
        <taxon>Neoteleostei</taxon>
        <taxon>Acanthomorphata</taxon>
        <taxon>Ovalentaria</taxon>
        <taxon>Atherinomorphae</taxon>
        <taxon>Beloniformes</taxon>
        <taxon>Adrianichthyidae</taxon>
        <taxon>Oryziinae</taxon>
        <taxon>Oryzias</taxon>
    </lineage>
</organism>
<keyword evidence="2" id="KW-1185">Reference proteome</keyword>
<dbReference type="AlphaFoldDB" id="A0A3B3HWY2"/>
<dbReference type="GeneTree" id="ENSGT00390000011802"/>
<dbReference type="Pfam" id="PF14776">
    <property type="entry name" value="UNC-79"/>
    <property type="match status" value="1"/>
</dbReference>
<proteinExistence type="predicted"/>
<reference evidence="1" key="2">
    <citation type="submission" date="2025-08" db="UniProtKB">
        <authorList>
            <consortium name="Ensembl"/>
        </authorList>
    </citation>
    <scope>IDENTIFICATION</scope>
    <source>
        <strain evidence="1">Hd-rR</strain>
    </source>
</reference>